<name>A0A2H0CVP5_9BACT</name>
<evidence type="ECO:0000313" key="3">
    <source>
        <dbReference type="Proteomes" id="UP000230638"/>
    </source>
</evidence>
<dbReference type="InterPro" id="IPR048466">
    <property type="entry name" value="DNA_pol3_delta-like_C"/>
</dbReference>
<dbReference type="Pfam" id="PF21694">
    <property type="entry name" value="DNA_pol3_delta_C"/>
    <property type="match status" value="1"/>
</dbReference>
<dbReference type="InterPro" id="IPR008921">
    <property type="entry name" value="DNA_pol3_clamp-load_cplx_C"/>
</dbReference>
<sequence length="242" mass="26651">MLYCYYGADAFCAKKKAREMARTLLAKRPDAAFRELDSESFNRASFDEMVSGAQGLFSSRALMLLDGTLSADDDIAKHILSRLQEMGGSENIFILAEGSLPASIVKKVEKHAEKCAVYLRDEKKEVPQWNIFSLADALARRDRQALWTGLLRARRAGVSPEEIAGTLAWQARTILISQKLSESDAARAGVKGFPYKKARRAGANFNAGEAEALSSRLVELYHAARRGEGDFAVALELFALTL</sequence>
<dbReference type="Gene3D" id="1.20.272.10">
    <property type="match status" value="1"/>
</dbReference>
<evidence type="ECO:0000313" key="2">
    <source>
        <dbReference type="EMBL" id="PIP73470.1"/>
    </source>
</evidence>
<dbReference type="SUPFAM" id="SSF48019">
    <property type="entry name" value="post-AAA+ oligomerization domain-like"/>
    <property type="match status" value="1"/>
</dbReference>
<dbReference type="AlphaFoldDB" id="A0A2H0CVP5"/>
<dbReference type="GO" id="GO:0003677">
    <property type="term" value="F:DNA binding"/>
    <property type="evidence" value="ECO:0007669"/>
    <property type="project" value="InterPro"/>
</dbReference>
<proteinExistence type="predicted"/>
<feature type="domain" description="DNA polymerase III delta subunit-like C-terminal" evidence="1">
    <location>
        <begin position="130"/>
        <end position="241"/>
    </location>
</feature>
<organism evidence="2 3">
    <name type="scientific">Candidatus Lloydbacteria bacterium CG22_combo_CG10-13_8_21_14_all_47_15</name>
    <dbReference type="NCBI Taxonomy" id="1974635"/>
    <lineage>
        <taxon>Bacteria</taxon>
        <taxon>Candidatus Lloydiibacteriota</taxon>
    </lineage>
</organism>
<dbReference type="EMBL" id="PCTL01000020">
    <property type="protein sequence ID" value="PIP73470.1"/>
    <property type="molecule type" value="Genomic_DNA"/>
</dbReference>
<reference evidence="2 3" key="1">
    <citation type="submission" date="2017-09" db="EMBL/GenBank/DDBJ databases">
        <title>Depth-based differentiation of microbial function through sediment-hosted aquifers and enrichment of novel symbionts in the deep terrestrial subsurface.</title>
        <authorList>
            <person name="Probst A.J."/>
            <person name="Ladd B."/>
            <person name="Jarett J.K."/>
            <person name="Geller-Mcgrath D.E."/>
            <person name="Sieber C.M."/>
            <person name="Emerson J.B."/>
            <person name="Anantharaman K."/>
            <person name="Thomas B.C."/>
            <person name="Malmstrom R."/>
            <person name="Stieglmeier M."/>
            <person name="Klingl A."/>
            <person name="Woyke T."/>
            <person name="Ryan C.M."/>
            <person name="Banfield J.F."/>
        </authorList>
    </citation>
    <scope>NUCLEOTIDE SEQUENCE [LARGE SCALE GENOMIC DNA]</scope>
    <source>
        <strain evidence="2">CG22_combo_CG10-13_8_21_14_all_47_15</strain>
    </source>
</reference>
<evidence type="ECO:0000259" key="1">
    <source>
        <dbReference type="Pfam" id="PF21694"/>
    </source>
</evidence>
<accession>A0A2H0CVP5</accession>
<dbReference type="GO" id="GO:0006260">
    <property type="term" value="P:DNA replication"/>
    <property type="evidence" value="ECO:0007669"/>
    <property type="project" value="InterPro"/>
</dbReference>
<protein>
    <recommendedName>
        <fullName evidence="1">DNA polymerase III delta subunit-like C-terminal domain-containing protein</fullName>
    </recommendedName>
</protein>
<gene>
    <name evidence="2" type="ORF">COW88_01950</name>
</gene>
<comment type="caution">
    <text evidence="2">The sequence shown here is derived from an EMBL/GenBank/DDBJ whole genome shotgun (WGS) entry which is preliminary data.</text>
</comment>
<dbReference type="Proteomes" id="UP000230638">
    <property type="component" value="Unassembled WGS sequence"/>
</dbReference>